<dbReference type="Proteomes" id="UP000479000">
    <property type="component" value="Unassembled WGS sequence"/>
</dbReference>
<dbReference type="EMBL" id="CADCXU010030634">
    <property type="protein sequence ID" value="CAB0016940.1"/>
    <property type="molecule type" value="Genomic_DNA"/>
</dbReference>
<keyword evidence="2" id="KW-1185">Reference proteome</keyword>
<dbReference type="Pfam" id="PF02958">
    <property type="entry name" value="EcKL"/>
    <property type="match status" value="1"/>
</dbReference>
<evidence type="ECO:0000313" key="2">
    <source>
        <dbReference type="Proteomes" id="UP000479000"/>
    </source>
</evidence>
<proteinExistence type="predicted"/>
<accession>A0A6H5HI08</accession>
<organism evidence="1 2">
    <name type="scientific">Nesidiocoris tenuis</name>
    <dbReference type="NCBI Taxonomy" id="355587"/>
    <lineage>
        <taxon>Eukaryota</taxon>
        <taxon>Metazoa</taxon>
        <taxon>Ecdysozoa</taxon>
        <taxon>Arthropoda</taxon>
        <taxon>Hexapoda</taxon>
        <taxon>Insecta</taxon>
        <taxon>Pterygota</taxon>
        <taxon>Neoptera</taxon>
        <taxon>Paraneoptera</taxon>
        <taxon>Hemiptera</taxon>
        <taxon>Heteroptera</taxon>
        <taxon>Panheteroptera</taxon>
        <taxon>Cimicomorpha</taxon>
        <taxon>Miridae</taxon>
        <taxon>Dicyphina</taxon>
        <taxon>Nesidiocoris</taxon>
    </lineage>
</organism>
<sequence>MNVFRLCFQVDSFNIELFRLMRESNHLCSNCEILAFRPPLLRYSTTRNLFLFRRIEVVRSVATQGTVQNPDEQYGVLLFADPTVSNGGLRSLSCKIGKDLNFFEYQSNITRGRILTIIVLPEVDEDWVVALLKKNVFHQKPVQITDVQVSYAVPLGDNFTSTIYRVVVKTQLGSGRSKKIPVIVKVAPSDELPISKVVKGFYAFRQEIKWINLNRDRICYFQKIKLETSGSNIRLKPYKAPSTHQHLRSTPEALTEMSEAGDAMSQASDRHEHVQRKWNQYTRDVLWVFMQIDEHVKSHRRDETHQ</sequence>
<name>A0A6H5HI08_9HEMI</name>
<dbReference type="OrthoDB" id="8250698at2759"/>
<dbReference type="AlphaFoldDB" id="A0A6H5HI08"/>
<dbReference type="InterPro" id="IPR004119">
    <property type="entry name" value="EcKL"/>
</dbReference>
<gene>
    <name evidence="1" type="ORF">NTEN_LOCUS21059</name>
</gene>
<protein>
    <submittedName>
        <fullName evidence="1">Uncharacterized protein</fullName>
    </submittedName>
</protein>
<evidence type="ECO:0000313" key="1">
    <source>
        <dbReference type="EMBL" id="CAB0016940.1"/>
    </source>
</evidence>
<reference evidence="1 2" key="1">
    <citation type="submission" date="2020-02" db="EMBL/GenBank/DDBJ databases">
        <authorList>
            <person name="Ferguson B K."/>
        </authorList>
    </citation>
    <scope>NUCLEOTIDE SEQUENCE [LARGE SCALE GENOMIC DNA]</scope>
</reference>